<name>A0AAW7K1X1_9GAMM</name>
<dbReference type="RefSeq" id="WP_289817812.1">
    <property type="nucleotide sequence ID" value="NZ_JAUEHU010000006.1"/>
</dbReference>
<keyword evidence="1" id="KW-0472">Membrane</keyword>
<sequence length="184" mass="20644">MTYQQAGRVAVIKRIAGWLVFIPALLSTLISVINFVYHYSEKTAGVNAVMLDFIHVMTDMIRFNTGFLNIFWYNSPVPNLDAGFSGANIMFFIIYMLIFVGLALQASGVRMSRQVKHIREGIEDQLILEQARGSEGRTRAQLEEKIVVPRHTIFLQVFTLYILPIVIAAVAYFVIQLLGAMAAG</sequence>
<feature type="transmembrane region" description="Helical" evidence="1">
    <location>
        <begin position="15"/>
        <end position="37"/>
    </location>
</feature>
<reference evidence="2" key="1">
    <citation type="submission" date="2023-06" db="EMBL/GenBank/DDBJ databases">
        <authorList>
            <person name="Polev D.E."/>
            <person name="Saitova A.T."/>
            <person name="Bogumilchik E.A."/>
            <person name="Kokorina G.I."/>
            <person name="Voskresenskaia E.A."/>
        </authorList>
    </citation>
    <scope>NUCLEOTIDE SEQUENCE</scope>
    <source>
        <strain evidence="2">2145 StPb PI</strain>
    </source>
</reference>
<comment type="caution">
    <text evidence="2">The sequence shown here is derived from an EMBL/GenBank/DDBJ whole genome shotgun (WGS) entry which is preliminary data.</text>
</comment>
<dbReference type="AlphaFoldDB" id="A0AAW7K1X1"/>
<dbReference type="InterPro" id="IPR025229">
    <property type="entry name" value="YniB-like"/>
</dbReference>
<feature type="transmembrane region" description="Helical" evidence="1">
    <location>
        <begin position="49"/>
        <end position="72"/>
    </location>
</feature>
<feature type="transmembrane region" description="Helical" evidence="1">
    <location>
        <begin position="84"/>
        <end position="104"/>
    </location>
</feature>
<accession>A0AAW7K1X1</accession>
<evidence type="ECO:0000313" key="2">
    <source>
        <dbReference type="EMBL" id="MDN0087235.1"/>
    </source>
</evidence>
<dbReference type="EMBL" id="JAUEHU010000006">
    <property type="protein sequence ID" value="MDN0087235.1"/>
    <property type="molecule type" value="Genomic_DNA"/>
</dbReference>
<keyword evidence="1" id="KW-1133">Transmembrane helix</keyword>
<gene>
    <name evidence="2" type="ORF">QVN42_07480</name>
</gene>
<keyword evidence="1" id="KW-0812">Transmembrane</keyword>
<protein>
    <submittedName>
        <fullName evidence="2">YniB family protein</fullName>
    </submittedName>
</protein>
<organism evidence="2 3">
    <name type="scientific">Yersinia nurmii</name>
    <dbReference type="NCBI Taxonomy" id="685706"/>
    <lineage>
        <taxon>Bacteria</taxon>
        <taxon>Pseudomonadati</taxon>
        <taxon>Pseudomonadota</taxon>
        <taxon>Gammaproteobacteria</taxon>
        <taxon>Enterobacterales</taxon>
        <taxon>Yersiniaceae</taxon>
        <taxon>Yersinia</taxon>
    </lineage>
</organism>
<feature type="transmembrane region" description="Helical" evidence="1">
    <location>
        <begin position="153"/>
        <end position="175"/>
    </location>
</feature>
<evidence type="ECO:0000313" key="3">
    <source>
        <dbReference type="Proteomes" id="UP001167864"/>
    </source>
</evidence>
<dbReference type="Proteomes" id="UP001167864">
    <property type="component" value="Unassembled WGS sequence"/>
</dbReference>
<dbReference type="Pfam" id="PF14002">
    <property type="entry name" value="YniB"/>
    <property type="match status" value="1"/>
</dbReference>
<evidence type="ECO:0000256" key="1">
    <source>
        <dbReference type="SAM" id="Phobius"/>
    </source>
</evidence>
<proteinExistence type="predicted"/>